<accession>A0A0E9N1R3</accession>
<dbReference type="GO" id="GO:0008239">
    <property type="term" value="F:dipeptidyl-peptidase activity"/>
    <property type="evidence" value="ECO:0007669"/>
    <property type="project" value="InterPro"/>
</dbReference>
<organism evidence="4 5">
    <name type="scientific">Flavihumibacter petaseus NBRC 106054</name>
    <dbReference type="NCBI Taxonomy" id="1220578"/>
    <lineage>
        <taxon>Bacteria</taxon>
        <taxon>Pseudomonadati</taxon>
        <taxon>Bacteroidota</taxon>
        <taxon>Chitinophagia</taxon>
        <taxon>Chitinophagales</taxon>
        <taxon>Chitinophagaceae</taxon>
        <taxon>Flavihumibacter</taxon>
    </lineage>
</organism>
<reference evidence="4 5" key="1">
    <citation type="submission" date="2015-04" db="EMBL/GenBank/DDBJ databases">
        <title>Whole genome shotgun sequence of Flavihumibacter petaseus NBRC 106054.</title>
        <authorList>
            <person name="Miyazawa S."/>
            <person name="Hosoyama A."/>
            <person name="Hashimoto M."/>
            <person name="Noguchi M."/>
            <person name="Tsuchikane K."/>
            <person name="Ohji S."/>
            <person name="Yamazoe A."/>
            <person name="Ichikawa N."/>
            <person name="Kimura A."/>
            <person name="Fujita N."/>
        </authorList>
    </citation>
    <scope>NUCLEOTIDE SEQUENCE [LARGE SCALE GENOMIC DNA]</scope>
    <source>
        <strain evidence="4 5">NBRC 106054</strain>
    </source>
</reference>
<sequence length="563" mass="63578">MRIPSLVLLLTLLYSGRSDAQSVADGTWRKDSVYLIRDSVLIPTRSGHSISLMVVRREGAADKLPAILFYTTYYQGPGDAIFGKRSADRDYAGIVAYARGIRTDISAYAPYEHEPVDVYDIIDWISKQDWCDGRVAMFGGSYTGYAQWAVMRQRHPALKTIVPQVAVMPGFDTPYENNVQTNNILAWPNDNIYKRPPLRRSLPFEWYEKGIAFARMDSLAGEANPIFRNWLAHPAYDNYWQQLVPDAAAYAKIDIPILSTTGYYDGAQIGALQYVRQHYRNNPAAEHYLVIGPWDHWGAQRRAAPTLMGYAIDSVARISLMELAYQWIDYVIKGKPRPALLQDRINFQPMGTNQWKHAASLEALSRDSLQFWLSDGNLVSKLPRKAAFSRQVVDMKDRKTENNFFTPEIIFDSLDASNGILFQSSPFEREVTLCGSFGGQIQLTTNKRDADISLALYELQADGRYFFLTRYVGRASYARDRTRRQLLDPGQSVLLPIGATRFVSKRIGKGSCLVVLLNTNKHPFEIINYGSGKAVADESIGDAGVPMELQWGNRSYISLPVCR</sequence>
<evidence type="ECO:0000313" key="5">
    <source>
        <dbReference type="Proteomes" id="UP000033121"/>
    </source>
</evidence>
<dbReference type="Gene3D" id="2.60.120.260">
    <property type="entry name" value="Galactose-binding domain-like"/>
    <property type="match status" value="1"/>
</dbReference>
<dbReference type="SUPFAM" id="SSF49785">
    <property type="entry name" value="Galactose-binding domain-like"/>
    <property type="match status" value="1"/>
</dbReference>
<evidence type="ECO:0000256" key="2">
    <source>
        <dbReference type="SAM" id="SignalP"/>
    </source>
</evidence>
<evidence type="ECO:0000256" key="1">
    <source>
        <dbReference type="ARBA" id="ARBA00022801"/>
    </source>
</evidence>
<dbReference type="SMART" id="SM00939">
    <property type="entry name" value="PepX_C"/>
    <property type="match status" value="1"/>
</dbReference>
<feature type="chain" id="PRO_5002430129" evidence="2">
    <location>
        <begin position="21"/>
        <end position="563"/>
    </location>
</feature>
<dbReference type="Proteomes" id="UP000033121">
    <property type="component" value="Unassembled WGS sequence"/>
</dbReference>
<dbReference type="InterPro" id="IPR000383">
    <property type="entry name" value="Xaa-Pro-like_dom"/>
</dbReference>
<feature type="signal peptide" evidence="2">
    <location>
        <begin position="1"/>
        <end position="20"/>
    </location>
</feature>
<dbReference type="Pfam" id="PF08530">
    <property type="entry name" value="PepX_C"/>
    <property type="match status" value="1"/>
</dbReference>
<dbReference type="STRING" id="1220578.FPE01S_02_06760"/>
<dbReference type="Gene3D" id="1.10.3020.10">
    <property type="entry name" value="alpha-amino acid ester hydrolase ( Helical cap domain)"/>
    <property type="match status" value="1"/>
</dbReference>
<keyword evidence="2" id="KW-0732">Signal</keyword>
<name>A0A0E9N1R3_9BACT</name>
<dbReference type="AlphaFoldDB" id="A0A0E9N1R3"/>
<dbReference type="InterPro" id="IPR013736">
    <property type="entry name" value="Xaa-Pro_dipept_C"/>
</dbReference>
<dbReference type="InterPro" id="IPR005674">
    <property type="entry name" value="CocE/Ser_esterase"/>
</dbReference>
<dbReference type="InterPro" id="IPR029058">
    <property type="entry name" value="AB_hydrolase_fold"/>
</dbReference>
<dbReference type="Gene3D" id="3.40.50.1820">
    <property type="entry name" value="alpha/beta hydrolase"/>
    <property type="match status" value="1"/>
</dbReference>
<comment type="caution">
    <text evidence="4">The sequence shown here is derived from an EMBL/GenBank/DDBJ whole genome shotgun (WGS) entry which is preliminary data.</text>
</comment>
<proteinExistence type="predicted"/>
<dbReference type="InterPro" id="IPR008979">
    <property type="entry name" value="Galactose-bd-like_sf"/>
</dbReference>
<evidence type="ECO:0000313" key="4">
    <source>
        <dbReference type="EMBL" id="GAO43571.1"/>
    </source>
</evidence>
<gene>
    <name evidence="4" type="ORF">FPE01S_02_06760</name>
</gene>
<dbReference type="Pfam" id="PF02129">
    <property type="entry name" value="Peptidase_S15"/>
    <property type="match status" value="1"/>
</dbReference>
<dbReference type="NCBIfam" id="TIGR00976">
    <property type="entry name" value="CocE_NonD"/>
    <property type="match status" value="1"/>
</dbReference>
<feature type="domain" description="Xaa-Pro dipeptidyl-peptidase C-terminal" evidence="3">
    <location>
        <begin position="325"/>
        <end position="550"/>
    </location>
</feature>
<evidence type="ECO:0000259" key="3">
    <source>
        <dbReference type="SMART" id="SM00939"/>
    </source>
</evidence>
<keyword evidence="5" id="KW-1185">Reference proteome</keyword>
<dbReference type="EMBL" id="BBWV01000002">
    <property type="protein sequence ID" value="GAO43571.1"/>
    <property type="molecule type" value="Genomic_DNA"/>
</dbReference>
<protein>
    <submittedName>
        <fullName evidence="4">Putative hydrolase</fullName>
    </submittedName>
</protein>
<keyword evidence="1 4" id="KW-0378">Hydrolase</keyword>
<dbReference type="SUPFAM" id="SSF53474">
    <property type="entry name" value="alpha/beta-Hydrolases"/>
    <property type="match status" value="1"/>
</dbReference>